<keyword evidence="2" id="KW-1185">Reference proteome</keyword>
<evidence type="ECO:0000313" key="1">
    <source>
        <dbReference type="EMBL" id="CAG8760704.1"/>
    </source>
</evidence>
<organism evidence="1 2">
    <name type="scientific">Acaulospora colombiana</name>
    <dbReference type="NCBI Taxonomy" id="27376"/>
    <lineage>
        <taxon>Eukaryota</taxon>
        <taxon>Fungi</taxon>
        <taxon>Fungi incertae sedis</taxon>
        <taxon>Mucoromycota</taxon>
        <taxon>Glomeromycotina</taxon>
        <taxon>Glomeromycetes</taxon>
        <taxon>Diversisporales</taxon>
        <taxon>Acaulosporaceae</taxon>
        <taxon>Acaulospora</taxon>
    </lineage>
</organism>
<sequence length="228" mass="24520">DPDEDTYDSEMDAMTGEGSWEEDHGFRFRVAQGSNTDSEDAHGRPLSKSDMTKYAIRARRFANSRPGHARARAGSNVSAASGYNSTSGHGPRGSISSESRSSGDTAVNLTRLRNVTNAVAPMSKVESAIAAAAVLRAAKSLSDLKAKYRRDPEENAEPVPVRRLQRQEDALPPEIKAARRARVIHAEFDSRASVHESFTPRTTKSSISSVSSAESAGSNRSSSQSHSS</sequence>
<feature type="non-terminal residue" evidence="1">
    <location>
        <position position="1"/>
    </location>
</feature>
<name>A0ACA9QPT2_9GLOM</name>
<gene>
    <name evidence="1" type="ORF">ACOLOM_LOCUS13181</name>
</gene>
<comment type="caution">
    <text evidence="1">The sequence shown here is derived from an EMBL/GenBank/DDBJ whole genome shotgun (WGS) entry which is preliminary data.</text>
</comment>
<dbReference type="EMBL" id="CAJVPT010058653">
    <property type="protein sequence ID" value="CAG8760704.1"/>
    <property type="molecule type" value="Genomic_DNA"/>
</dbReference>
<dbReference type="Proteomes" id="UP000789525">
    <property type="component" value="Unassembled WGS sequence"/>
</dbReference>
<reference evidence="1" key="1">
    <citation type="submission" date="2021-06" db="EMBL/GenBank/DDBJ databases">
        <authorList>
            <person name="Kallberg Y."/>
            <person name="Tangrot J."/>
            <person name="Rosling A."/>
        </authorList>
    </citation>
    <scope>NUCLEOTIDE SEQUENCE</scope>
    <source>
        <strain evidence="1">CL356</strain>
    </source>
</reference>
<protein>
    <submittedName>
        <fullName evidence="1">14745_t:CDS:1</fullName>
    </submittedName>
</protein>
<feature type="non-terminal residue" evidence="1">
    <location>
        <position position="228"/>
    </location>
</feature>
<proteinExistence type="predicted"/>
<accession>A0ACA9QPT2</accession>
<evidence type="ECO:0000313" key="2">
    <source>
        <dbReference type="Proteomes" id="UP000789525"/>
    </source>
</evidence>